<geneLocation type="mitochondrion" evidence="1"/>
<name>A0A6B9XUV3_PICSI</name>
<proteinExistence type="predicted"/>
<reference evidence="1" key="1">
    <citation type="submission" date="2019-03" db="EMBL/GenBank/DDBJ databases">
        <title>Largest Complete Mitochondrial Genome of a Gymnosperm, Sitka Spruce (Picea sitchensis), Indicates Complex Physical Structure.</title>
        <authorList>
            <person name="Jackman S.D."/>
            <person name="Coombe L."/>
            <person name="Warren R."/>
            <person name="Kirk H."/>
            <person name="Trinh E."/>
            <person name="McLeod T."/>
            <person name="Pleasance S."/>
            <person name="Pandoh P."/>
            <person name="Zhao Y."/>
            <person name="Coope R."/>
            <person name="Bousquet J."/>
            <person name="Bohlmann J.C."/>
            <person name="Jones S.J.M."/>
            <person name="Birol I."/>
        </authorList>
    </citation>
    <scope>NUCLEOTIDE SEQUENCE</scope>
    <source>
        <strain evidence="1">Q903</strain>
    </source>
</reference>
<protein>
    <submittedName>
        <fullName evidence="1">Uncharacterized protein</fullName>
    </submittedName>
</protein>
<organism evidence="1">
    <name type="scientific">Picea sitchensis</name>
    <name type="common">Sitka spruce</name>
    <name type="synonym">Pinus sitchensis</name>
    <dbReference type="NCBI Taxonomy" id="3332"/>
    <lineage>
        <taxon>Eukaryota</taxon>
        <taxon>Viridiplantae</taxon>
        <taxon>Streptophyta</taxon>
        <taxon>Embryophyta</taxon>
        <taxon>Tracheophyta</taxon>
        <taxon>Spermatophyta</taxon>
        <taxon>Pinopsida</taxon>
        <taxon>Pinidae</taxon>
        <taxon>Conifers I</taxon>
        <taxon>Pinales</taxon>
        <taxon>Pinaceae</taxon>
        <taxon>Picea</taxon>
    </lineage>
</organism>
<evidence type="ECO:0000313" key="1">
    <source>
        <dbReference type="EMBL" id="QHR92691.1"/>
    </source>
</evidence>
<dbReference type="EMBL" id="MK697705">
    <property type="protein sequence ID" value="QHR92691.1"/>
    <property type="molecule type" value="Genomic_DNA"/>
</dbReference>
<sequence>MYTSHYIGDHKVPRHDIPRLLQYTMSTIYHVFHDIPCLSSGKPLKHDVKIMCLTLTPSDHRFPPPGTLHLDLASSPTKYLTFLLLIASFA</sequence>
<gene>
    <name evidence="1" type="primary">orf06793</name>
    <name evidence="1" type="ORF">Q903MT_gene6739</name>
</gene>
<accession>A0A6B9XUV3</accession>
<dbReference type="AlphaFoldDB" id="A0A6B9XUV3"/>
<keyword evidence="1" id="KW-0496">Mitochondrion</keyword>